<dbReference type="KEGG" id="rfo:REIFOR_00621"/>
<comment type="similarity">
    <text evidence="1">Belongs to the HupF/HypC family.</text>
</comment>
<feature type="region of interest" description="Disordered" evidence="2">
    <location>
        <begin position="70"/>
        <end position="93"/>
    </location>
</feature>
<dbReference type="PROSITE" id="PS01097">
    <property type="entry name" value="HUPF_HYPC"/>
    <property type="match status" value="1"/>
</dbReference>
<keyword evidence="4" id="KW-1185">Reference proteome</keyword>
<dbReference type="NCBIfam" id="TIGR00074">
    <property type="entry name" value="hypC_hupF"/>
    <property type="match status" value="1"/>
</dbReference>
<dbReference type="OrthoDB" id="9806017at2"/>
<gene>
    <name evidence="3" type="primary">hypC</name>
    <name evidence="3" type="ORF">REIFOR_00621</name>
</gene>
<dbReference type="Proteomes" id="UP000229757">
    <property type="component" value="Chromosome"/>
</dbReference>
<evidence type="ECO:0000256" key="2">
    <source>
        <dbReference type="SAM" id="MobiDB-lite"/>
    </source>
</evidence>
<accession>A0A2K8KNZ6</accession>
<name>A0A2K8KNZ6_9GAMM</name>
<dbReference type="PANTHER" id="PTHR35177:SF2">
    <property type="entry name" value="HYDROGENASE MATURATION FACTOR HYBG"/>
    <property type="match status" value="1"/>
</dbReference>
<dbReference type="GO" id="GO:0005506">
    <property type="term" value="F:iron ion binding"/>
    <property type="evidence" value="ECO:0007669"/>
    <property type="project" value="TreeGrafter"/>
</dbReference>
<dbReference type="RefSeq" id="WP_100256173.1">
    <property type="nucleotide sequence ID" value="NZ_CP011797.1"/>
</dbReference>
<protein>
    <submittedName>
        <fullName evidence="3">[NiFe] hydrogenase metallocenter assembly protein HypC</fullName>
    </submittedName>
</protein>
<dbReference type="GO" id="GO:1902670">
    <property type="term" value="F:carbon dioxide binding"/>
    <property type="evidence" value="ECO:0007669"/>
    <property type="project" value="TreeGrafter"/>
</dbReference>
<organism evidence="3 4">
    <name type="scientific">Reinekea forsetii</name>
    <dbReference type="NCBI Taxonomy" id="1336806"/>
    <lineage>
        <taxon>Bacteria</taxon>
        <taxon>Pseudomonadati</taxon>
        <taxon>Pseudomonadota</taxon>
        <taxon>Gammaproteobacteria</taxon>
        <taxon>Oceanospirillales</taxon>
        <taxon>Saccharospirillaceae</taxon>
        <taxon>Reinekea</taxon>
    </lineage>
</organism>
<evidence type="ECO:0000313" key="4">
    <source>
        <dbReference type="Proteomes" id="UP000229757"/>
    </source>
</evidence>
<sequence length="93" mass="10250">MCLAIPAQVCELLADDRARVRVGDVLKTVNIALVPQVRLGEFVIIHVGYALERLDPLAAEQTLALLHEASDLQPRRAESANDPNGQERTDEIH</sequence>
<dbReference type="PRINTS" id="PR00445">
    <property type="entry name" value="HUPFHYPC"/>
</dbReference>
<dbReference type="Pfam" id="PF01455">
    <property type="entry name" value="HupF_HypC"/>
    <property type="match status" value="1"/>
</dbReference>
<reference evidence="3 4" key="1">
    <citation type="journal article" date="2017" name="Environ. Microbiol.">
        <title>Genomic and physiological analyses of 'Reinekea forsetii' reveal a versatile opportunistic lifestyle during spring algae blooms.</title>
        <authorList>
            <person name="Avci B."/>
            <person name="Hahnke R.L."/>
            <person name="Chafee M."/>
            <person name="Fischer T."/>
            <person name="Gruber-Vodicka H."/>
            <person name="Tegetmeyer H.E."/>
            <person name="Harder J."/>
            <person name="Fuchs B.M."/>
            <person name="Amann R.I."/>
            <person name="Teeling H."/>
        </authorList>
    </citation>
    <scope>NUCLEOTIDE SEQUENCE [LARGE SCALE GENOMIC DNA]</scope>
    <source>
        <strain evidence="3 4">Hel1_31_D35</strain>
    </source>
</reference>
<dbReference type="SUPFAM" id="SSF159127">
    <property type="entry name" value="HupF/HypC-like"/>
    <property type="match status" value="1"/>
</dbReference>
<proteinExistence type="inferred from homology"/>
<dbReference type="Gene3D" id="2.30.30.140">
    <property type="match status" value="1"/>
</dbReference>
<evidence type="ECO:0000256" key="1">
    <source>
        <dbReference type="ARBA" id="ARBA00006018"/>
    </source>
</evidence>
<dbReference type="EMBL" id="CP011797">
    <property type="protein sequence ID" value="ATX75789.1"/>
    <property type="molecule type" value="Genomic_DNA"/>
</dbReference>
<evidence type="ECO:0000313" key="3">
    <source>
        <dbReference type="EMBL" id="ATX75789.1"/>
    </source>
</evidence>
<dbReference type="InterPro" id="IPR001109">
    <property type="entry name" value="Hydrogenase_HupF/HypC"/>
</dbReference>
<dbReference type="GO" id="GO:0051604">
    <property type="term" value="P:protein maturation"/>
    <property type="evidence" value="ECO:0007669"/>
    <property type="project" value="TreeGrafter"/>
</dbReference>
<dbReference type="InterPro" id="IPR019812">
    <property type="entry name" value="Hydgase_assmbl_chp_CS"/>
</dbReference>
<dbReference type="PANTHER" id="PTHR35177">
    <property type="entry name" value="HYDROGENASE MATURATION FACTOR HYBG"/>
    <property type="match status" value="1"/>
</dbReference>
<dbReference type="AlphaFoldDB" id="A0A2K8KNZ6"/>